<dbReference type="Proteomes" id="UP000789525">
    <property type="component" value="Unassembled WGS sequence"/>
</dbReference>
<evidence type="ECO:0000313" key="1">
    <source>
        <dbReference type="EMBL" id="CAG8659393.1"/>
    </source>
</evidence>
<organism evidence="1 2">
    <name type="scientific">Acaulospora colombiana</name>
    <dbReference type="NCBI Taxonomy" id="27376"/>
    <lineage>
        <taxon>Eukaryota</taxon>
        <taxon>Fungi</taxon>
        <taxon>Fungi incertae sedis</taxon>
        <taxon>Mucoromycota</taxon>
        <taxon>Glomeromycotina</taxon>
        <taxon>Glomeromycetes</taxon>
        <taxon>Diversisporales</taxon>
        <taxon>Acaulosporaceae</taxon>
        <taxon>Acaulospora</taxon>
    </lineage>
</organism>
<name>A0ACA9NID1_9GLOM</name>
<dbReference type="EMBL" id="CAJVPT010022301">
    <property type="protein sequence ID" value="CAG8659393.1"/>
    <property type="molecule type" value="Genomic_DNA"/>
</dbReference>
<accession>A0ACA9NID1</accession>
<protein>
    <submittedName>
        <fullName evidence="1">11309_t:CDS:1</fullName>
    </submittedName>
</protein>
<sequence>MLMQVVSANRDTIDILATEISRRPPTQPLPDNDPLENLQFPKPHHHHLPLPHLHSHSMSSFNPSIFLPHRHHLFPLSDPFTPRLSTPRNTHSHFPLPCELLLNPEHQLSPLRAMLLASACARQQAGRGDLKFNDIVEALEALTRQAMDSVTDSNDDEQSSTTNIEITVTTAVSSEGEPAEQSEVNREISDSNEALTFPAIQNASDEKTTEDGNILDNEIDRINTDTEEENESFPASPEVPSLIPSKFVEPPLTKFDPFSRAKPLLQFEDMCPAQPPILQYDQKSFSLIELLLRPIANHLFGALFTVSVSLLVLIIGIQYWVGLVRKRKVSSSYKSGFHSHIAKKFDNHDTKRFRECKIIDERCEEERLYCRDLGKDV</sequence>
<keyword evidence="2" id="KW-1185">Reference proteome</keyword>
<reference evidence="1" key="1">
    <citation type="submission" date="2021-06" db="EMBL/GenBank/DDBJ databases">
        <authorList>
            <person name="Kallberg Y."/>
            <person name="Tangrot J."/>
            <person name="Rosling A."/>
        </authorList>
    </citation>
    <scope>NUCLEOTIDE SEQUENCE</scope>
    <source>
        <strain evidence="1">CL356</strain>
    </source>
</reference>
<gene>
    <name evidence="1" type="ORF">ACOLOM_LOCUS8532</name>
</gene>
<proteinExistence type="predicted"/>
<comment type="caution">
    <text evidence="1">The sequence shown here is derived from an EMBL/GenBank/DDBJ whole genome shotgun (WGS) entry which is preliminary data.</text>
</comment>
<evidence type="ECO:0000313" key="2">
    <source>
        <dbReference type="Proteomes" id="UP000789525"/>
    </source>
</evidence>